<evidence type="ECO:0000256" key="3">
    <source>
        <dbReference type="ARBA" id="ARBA00022723"/>
    </source>
</evidence>
<keyword evidence="6" id="KW-0175">Coiled coil</keyword>
<evidence type="ECO:0000313" key="8">
    <source>
        <dbReference type="Proteomes" id="UP000033695"/>
    </source>
</evidence>
<dbReference type="Pfam" id="PF06156">
    <property type="entry name" value="YabA"/>
    <property type="match status" value="1"/>
</dbReference>
<keyword evidence="1" id="KW-0963">Cytoplasm</keyword>
<feature type="coiled-coil region" evidence="6">
    <location>
        <begin position="10"/>
        <end position="58"/>
    </location>
</feature>
<gene>
    <name evidence="7" type="ORF">JG29_04150</name>
</gene>
<keyword evidence="2" id="KW-0235">DNA replication</keyword>
<dbReference type="GO" id="GO:0006260">
    <property type="term" value="P:DNA replication"/>
    <property type="evidence" value="ECO:0007669"/>
    <property type="project" value="UniProtKB-KW"/>
</dbReference>
<proteinExistence type="predicted"/>
<evidence type="ECO:0000256" key="6">
    <source>
        <dbReference type="SAM" id="Coils"/>
    </source>
</evidence>
<dbReference type="PIRSF" id="PIRSF021439">
    <property type="entry name" value="DUF972"/>
    <property type="match status" value="1"/>
</dbReference>
<keyword evidence="4" id="KW-0862">Zinc</keyword>
<name>A0A0F4KZI1_9LACO</name>
<evidence type="ECO:0000256" key="5">
    <source>
        <dbReference type="ARBA" id="ARBA00022880"/>
    </source>
</evidence>
<sequence length="109" mass="12603">MSQKDYYAKFTALQAVAQDLTQELAAMKEDISQVLEENAELKIENEHLHARLTELDAQKEPELPEARRTLEKLYEQGFHVCTVLYGAHRENNEECAFCLDVIYGDRSQK</sequence>
<dbReference type="AlphaFoldDB" id="A0A0F4KZI1"/>
<keyword evidence="8" id="KW-1185">Reference proteome</keyword>
<evidence type="ECO:0000313" key="7">
    <source>
        <dbReference type="EMBL" id="KJY51364.1"/>
    </source>
</evidence>
<keyword evidence="5" id="KW-0236">DNA replication inhibitor</keyword>
<reference evidence="7 8" key="1">
    <citation type="submission" date="2014-12" db="EMBL/GenBank/DDBJ databases">
        <title>Comparative genomics of the lactic acid bacteria isolated from the honey bee gut.</title>
        <authorList>
            <person name="Ellegaard K.M."/>
            <person name="Tamarit D."/>
            <person name="Javelind E."/>
            <person name="Olofsson T."/>
            <person name="Andersson S.G."/>
            <person name="Vasquez A."/>
        </authorList>
    </citation>
    <scope>NUCLEOTIDE SEQUENCE [LARGE SCALE GENOMIC DNA]</scope>
    <source>
        <strain evidence="7 8">Hon2</strain>
    </source>
</reference>
<dbReference type="EMBL" id="JXBZ01000002">
    <property type="protein sequence ID" value="KJY51364.1"/>
    <property type="molecule type" value="Genomic_DNA"/>
</dbReference>
<dbReference type="Proteomes" id="UP000033695">
    <property type="component" value="Unassembled WGS sequence"/>
</dbReference>
<dbReference type="STRING" id="1218508.JG29_04150"/>
<organism evidence="7 8">
    <name type="scientific">Bombilactobacillus mellis</name>
    <dbReference type="NCBI Taxonomy" id="1218508"/>
    <lineage>
        <taxon>Bacteria</taxon>
        <taxon>Bacillati</taxon>
        <taxon>Bacillota</taxon>
        <taxon>Bacilli</taxon>
        <taxon>Lactobacillales</taxon>
        <taxon>Lactobacillaceae</taxon>
        <taxon>Bombilactobacillus</taxon>
    </lineage>
</organism>
<dbReference type="PATRIC" id="fig|1218508.4.peg.423"/>
<protein>
    <submittedName>
        <fullName evidence="7">Initiation-control protein YabA</fullName>
    </submittedName>
</protein>
<dbReference type="InterPro" id="IPR010377">
    <property type="entry name" value="YabA"/>
</dbReference>
<dbReference type="RefSeq" id="WP_045922301.1">
    <property type="nucleotide sequence ID" value="NZ_JAAEDY010000002.1"/>
</dbReference>
<comment type="caution">
    <text evidence="7">The sequence shown here is derived from an EMBL/GenBank/DDBJ whole genome shotgun (WGS) entry which is preliminary data.</text>
</comment>
<dbReference type="GO" id="GO:0008156">
    <property type="term" value="P:negative regulation of DNA replication"/>
    <property type="evidence" value="ECO:0007669"/>
    <property type="project" value="UniProtKB-KW"/>
</dbReference>
<dbReference type="HOGENOM" id="CLU_157169_0_1_9"/>
<keyword evidence="3" id="KW-0479">Metal-binding</keyword>
<evidence type="ECO:0000256" key="2">
    <source>
        <dbReference type="ARBA" id="ARBA00022705"/>
    </source>
</evidence>
<evidence type="ECO:0000256" key="1">
    <source>
        <dbReference type="ARBA" id="ARBA00022490"/>
    </source>
</evidence>
<dbReference type="OrthoDB" id="2112130at2"/>
<evidence type="ECO:0000256" key="4">
    <source>
        <dbReference type="ARBA" id="ARBA00022833"/>
    </source>
</evidence>
<dbReference type="GO" id="GO:0046872">
    <property type="term" value="F:metal ion binding"/>
    <property type="evidence" value="ECO:0007669"/>
    <property type="project" value="UniProtKB-KW"/>
</dbReference>
<accession>A0A0F4KZI1</accession>